<dbReference type="Proteomes" id="UP000266385">
    <property type="component" value="Unassembled WGS sequence"/>
</dbReference>
<keyword evidence="5" id="KW-1003">Cell membrane</keyword>
<keyword evidence="12 16" id="KW-0472">Membrane</keyword>
<sequence length="404" mass="43100">MAVYDYQAIGSDGKRTSGVITADSARAARKELRLRQLSPLDVSESRKKASQATASGHDQKLPGGDLVVATRQLALLVKAGTPVEEAIGSVAAEAEKTATRKVFMGVRSAITDGYSVSEALNSAPRAFPAFYRAVVSAGQASGRLDEVLERLATHLEKSRKMKNKILSALIYPIVLSVIALIVVTLLMIFVVPAIVEQFDTLGQDLPWLTEAVIGLSTFLRQWGIAVLIAALAVGWAFRRLMQAEAAREARDRFLLSLPVIGRLARGVAAASFARTFATLSGSGAPVPECLGAARNANGNAVFRRAVASVRRKVEEGSTLARAMRAEAVFPPMLLHMVASGERGGDLAGMMERAAEYLEDEFDNASTVALGLLEPIMIVFLASIVALIVLSIMLPILQINTFAIG</sequence>
<evidence type="ECO:0000256" key="8">
    <source>
        <dbReference type="ARBA" id="ARBA00022723"/>
    </source>
</evidence>
<feature type="transmembrane region" description="Helical" evidence="16">
    <location>
        <begin position="169"/>
        <end position="195"/>
    </location>
</feature>
<reference evidence="18 19" key="1">
    <citation type="submission" date="2018-08" db="EMBL/GenBank/DDBJ databases">
        <title>Henriciella mobilis sp. nov., isolated from seawater.</title>
        <authorList>
            <person name="Cheng H."/>
            <person name="Wu Y.-H."/>
            <person name="Xu X.-W."/>
            <person name="Guo L.-L."/>
        </authorList>
    </citation>
    <scope>NUCLEOTIDE SEQUENCE [LARGE SCALE GENOMIC DNA]</scope>
    <source>
        <strain evidence="18 19">JN25</strain>
    </source>
</reference>
<dbReference type="InterPro" id="IPR003004">
    <property type="entry name" value="GspF/PilC"/>
</dbReference>
<evidence type="ECO:0000256" key="16">
    <source>
        <dbReference type="SAM" id="Phobius"/>
    </source>
</evidence>
<evidence type="ECO:0000313" key="18">
    <source>
        <dbReference type="EMBL" id="RIJ28289.1"/>
    </source>
</evidence>
<dbReference type="PRINTS" id="PR00812">
    <property type="entry name" value="BCTERIALGSPF"/>
</dbReference>
<keyword evidence="11 16" id="KW-1133">Transmembrane helix</keyword>
<keyword evidence="8" id="KW-0479">Metal-binding</keyword>
<dbReference type="PANTHER" id="PTHR30012">
    <property type="entry name" value="GENERAL SECRETION PATHWAY PROTEIN"/>
    <property type="match status" value="1"/>
</dbReference>
<evidence type="ECO:0000256" key="4">
    <source>
        <dbReference type="ARBA" id="ARBA00022448"/>
    </source>
</evidence>
<dbReference type="GO" id="GO:0005886">
    <property type="term" value="C:plasma membrane"/>
    <property type="evidence" value="ECO:0007669"/>
    <property type="project" value="UniProtKB-SubCell"/>
</dbReference>
<feature type="transmembrane region" description="Helical" evidence="16">
    <location>
        <begin position="222"/>
        <end position="241"/>
    </location>
</feature>
<evidence type="ECO:0000313" key="19">
    <source>
        <dbReference type="Proteomes" id="UP000266385"/>
    </source>
</evidence>
<feature type="domain" description="Type II secretion system protein GspF" evidence="17">
    <location>
        <begin position="70"/>
        <end position="192"/>
    </location>
</feature>
<dbReference type="EMBL" id="QWFX01000013">
    <property type="protein sequence ID" value="RIJ28289.1"/>
    <property type="molecule type" value="Genomic_DNA"/>
</dbReference>
<organism evidence="18 19">
    <name type="scientific">Henriciella mobilis</name>
    <dbReference type="NCBI Taxonomy" id="2305467"/>
    <lineage>
        <taxon>Bacteria</taxon>
        <taxon>Pseudomonadati</taxon>
        <taxon>Pseudomonadota</taxon>
        <taxon>Alphaproteobacteria</taxon>
        <taxon>Hyphomonadales</taxon>
        <taxon>Hyphomonadaceae</taxon>
        <taxon>Henriciella</taxon>
    </lineage>
</organism>
<comment type="caution">
    <text evidence="18">The sequence shown here is derived from an EMBL/GenBank/DDBJ whole genome shotgun (WGS) entry which is preliminary data.</text>
</comment>
<keyword evidence="4 14" id="KW-0813">Transport</keyword>
<dbReference type="GO" id="GO:0046872">
    <property type="term" value="F:metal ion binding"/>
    <property type="evidence" value="ECO:0007669"/>
    <property type="project" value="UniProtKB-KW"/>
</dbReference>
<evidence type="ECO:0000259" key="17">
    <source>
        <dbReference type="Pfam" id="PF00482"/>
    </source>
</evidence>
<dbReference type="GO" id="GO:0015627">
    <property type="term" value="C:type II protein secretion system complex"/>
    <property type="evidence" value="ECO:0007669"/>
    <property type="project" value="InterPro"/>
</dbReference>
<evidence type="ECO:0000256" key="9">
    <source>
        <dbReference type="ARBA" id="ARBA00022837"/>
    </source>
</evidence>
<dbReference type="InterPro" id="IPR018076">
    <property type="entry name" value="T2SS_GspF_dom"/>
</dbReference>
<keyword evidence="9" id="KW-0106">Calcium</keyword>
<proteinExistence type="inferred from homology"/>
<dbReference type="FunFam" id="1.20.81.30:FF:000001">
    <property type="entry name" value="Type II secretion system protein F"/>
    <property type="match status" value="2"/>
</dbReference>
<dbReference type="InterPro" id="IPR001992">
    <property type="entry name" value="T2SS_GspF/T4SS_PilC_CS"/>
</dbReference>
<comment type="function">
    <text evidence="1">Component of the type II secretion system inner membrane complex required for the energy-dependent secretion of extracellular factors such as proteases and toxins from the periplasm.</text>
</comment>
<keyword evidence="19" id="KW-1185">Reference proteome</keyword>
<dbReference type="PROSITE" id="PS00874">
    <property type="entry name" value="T2SP_F"/>
    <property type="match status" value="1"/>
</dbReference>
<evidence type="ECO:0000256" key="6">
    <source>
        <dbReference type="ARBA" id="ARBA00022519"/>
    </source>
</evidence>
<gene>
    <name evidence="18" type="primary">gspF</name>
    <name evidence="18" type="ORF">D1223_12895</name>
</gene>
<dbReference type="Gene3D" id="1.20.81.30">
    <property type="entry name" value="Type II secretion system (T2SS), domain F"/>
    <property type="match status" value="2"/>
</dbReference>
<dbReference type="PANTHER" id="PTHR30012:SF0">
    <property type="entry name" value="TYPE II SECRETION SYSTEM PROTEIN F-RELATED"/>
    <property type="match status" value="1"/>
</dbReference>
<evidence type="ECO:0000256" key="14">
    <source>
        <dbReference type="RuleBase" id="RU003923"/>
    </source>
</evidence>
<evidence type="ECO:0000256" key="10">
    <source>
        <dbReference type="ARBA" id="ARBA00022927"/>
    </source>
</evidence>
<dbReference type="InterPro" id="IPR011850">
    <property type="entry name" value="T2SS_GspF"/>
</dbReference>
<name>A0A399RFC9_9PROT</name>
<dbReference type="InterPro" id="IPR042094">
    <property type="entry name" value="T2SS_GspF_sf"/>
</dbReference>
<dbReference type="NCBIfam" id="TIGR02120">
    <property type="entry name" value="GspF"/>
    <property type="match status" value="1"/>
</dbReference>
<evidence type="ECO:0000256" key="1">
    <source>
        <dbReference type="ARBA" id="ARBA00002684"/>
    </source>
</evidence>
<accession>A0A399RFC9</accession>
<dbReference type="RefSeq" id="WP_119376824.1">
    <property type="nucleotide sequence ID" value="NZ_QWFX01000013.1"/>
</dbReference>
<evidence type="ECO:0000256" key="12">
    <source>
        <dbReference type="ARBA" id="ARBA00023136"/>
    </source>
</evidence>
<keyword evidence="7 14" id="KW-0812">Transmembrane</keyword>
<evidence type="ECO:0000256" key="15">
    <source>
        <dbReference type="SAM" id="MobiDB-lite"/>
    </source>
</evidence>
<feature type="domain" description="Type II secretion system protein GspF" evidence="17">
    <location>
        <begin position="272"/>
        <end position="394"/>
    </location>
</feature>
<keyword evidence="6" id="KW-0997">Cell inner membrane</keyword>
<comment type="subcellular location">
    <subcellularLocation>
        <location evidence="2 14">Cell inner membrane</location>
        <topology evidence="2 14">Multi-pass membrane protein</topology>
    </subcellularLocation>
</comment>
<evidence type="ECO:0000256" key="3">
    <source>
        <dbReference type="ARBA" id="ARBA00005745"/>
    </source>
</evidence>
<dbReference type="Pfam" id="PF00482">
    <property type="entry name" value="T2SSF"/>
    <property type="match status" value="2"/>
</dbReference>
<evidence type="ECO:0000256" key="5">
    <source>
        <dbReference type="ARBA" id="ARBA00022475"/>
    </source>
</evidence>
<evidence type="ECO:0000256" key="13">
    <source>
        <dbReference type="ARBA" id="ARBA00030750"/>
    </source>
</evidence>
<dbReference type="GO" id="GO:0015628">
    <property type="term" value="P:protein secretion by the type II secretion system"/>
    <property type="evidence" value="ECO:0007669"/>
    <property type="project" value="InterPro"/>
</dbReference>
<feature type="region of interest" description="Disordered" evidence="15">
    <location>
        <begin position="39"/>
        <end position="61"/>
    </location>
</feature>
<evidence type="ECO:0000256" key="11">
    <source>
        <dbReference type="ARBA" id="ARBA00022989"/>
    </source>
</evidence>
<keyword evidence="10" id="KW-0653">Protein transport</keyword>
<dbReference type="AlphaFoldDB" id="A0A399RFC9"/>
<evidence type="ECO:0000256" key="7">
    <source>
        <dbReference type="ARBA" id="ARBA00022692"/>
    </source>
</evidence>
<dbReference type="OrthoDB" id="9805682at2"/>
<protein>
    <recommendedName>
        <fullName evidence="13">General secretion pathway protein F</fullName>
    </recommendedName>
</protein>
<comment type="similarity">
    <text evidence="3 14">Belongs to the GSP F family.</text>
</comment>
<evidence type="ECO:0000256" key="2">
    <source>
        <dbReference type="ARBA" id="ARBA00004429"/>
    </source>
</evidence>
<feature type="transmembrane region" description="Helical" evidence="16">
    <location>
        <begin position="375"/>
        <end position="396"/>
    </location>
</feature>